<reference evidence="2" key="3">
    <citation type="submission" date="2025-09" db="UniProtKB">
        <authorList>
            <consortium name="Ensembl"/>
        </authorList>
    </citation>
    <scope>IDENTIFICATION</scope>
    <source>
        <strain evidence="2">Thorbecke</strain>
    </source>
</reference>
<keyword evidence="3" id="KW-1185">Reference proteome</keyword>
<evidence type="ECO:0008006" key="4">
    <source>
        <dbReference type="Google" id="ProtNLM"/>
    </source>
</evidence>
<dbReference type="GO" id="GO:0002486">
    <property type="term" value="P:antigen processing and presentation of endogenous peptide antigen via MHC class I via ER pathway, TAP-independent"/>
    <property type="evidence" value="ECO:0007669"/>
    <property type="project" value="TreeGrafter"/>
</dbReference>
<dbReference type="GO" id="GO:0001916">
    <property type="term" value="P:positive regulation of T cell mediated cytotoxicity"/>
    <property type="evidence" value="ECO:0007669"/>
    <property type="project" value="TreeGrafter"/>
</dbReference>
<accession>A0A5F9CEQ6</accession>
<dbReference type="PANTHER" id="PTHR16675:SF268">
    <property type="entry name" value="UL16-BINDING PROTEIN 1"/>
    <property type="match status" value="1"/>
</dbReference>
<dbReference type="SUPFAM" id="SSF54452">
    <property type="entry name" value="MHC antigen-recognition domain"/>
    <property type="match status" value="1"/>
</dbReference>
<organism evidence="2 3">
    <name type="scientific">Oryctolagus cuniculus</name>
    <name type="common">Rabbit</name>
    <dbReference type="NCBI Taxonomy" id="9986"/>
    <lineage>
        <taxon>Eukaryota</taxon>
        <taxon>Metazoa</taxon>
        <taxon>Chordata</taxon>
        <taxon>Craniata</taxon>
        <taxon>Vertebrata</taxon>
        <taxon>Euteleostomi</taxon>
        <taxon>Mammalia</taxon>
        <taxon>Eutheria</taxon>
        <taxon>Euarchontoglires</taxon>
        <taxon>Glires</taxon>
        <taxon>Lagomorpha</taxon>
        <taxon>Leporidae</taxon>
        <taxon>Oryctolagus</taxon>
    </lineage>
</organism>
<sequence>MCRTGHCSSFGGPATRWERWDIRARYAKGTGMQDPRWGRGSVKTDLGMGTSLCFCEVASWPHSSAPGGSAGCRGQSRARRYQRNGWEKWIPGGAEDLSRLISDNVFPMGADPWSLQGRMCCQCGASGGRHGSWQFSFDGQIGLLFDPDARMWAQVHPGASWMKTTWENDRQLTEFLRKVSVGDCTRWLGNFLLPREEMLESTAQPPTTSGAVPSKVTATMPMSWTFLLLLTGSVLLVR</sequence>
<name>A0A5F9CEQ6_RABIT</name>
<proteinExistence type="predicted"/>
<dbReference type="GO" id="GO:0005615">
    <property type="term" value="C:extracellular space"/>
    <property type="evidence" value="ECO:0007669"/>
    <property type="project" value="TreeGrafter"/>
</dbReference>
<reference evidence="2" key="2">
    <citation type="submission" date="2025-08" db="UniProtKB">
        <authorList>
            <consortium name="Ensembl"/>
        </authorList>
    </citation>
    <scope>IDENTIFICATION</scope>
    <source>
        <strain evidence="2">Thorbecke</strain>
    </source>
</reference>
<evidence type="ECO:0000256" key="1">
    <source>
        <dbReference type="ARBA" id="ARBA00023180"/>
    </source>
</evidence>
<dbReference type="Bgee" id="ENSOCUG00000011502">
    <property type="expression patterns" value="Expressed in uterus and 7 other cell types or tissues"/>
</dbReference>
<protein>
    <recommendedName>
        <fullName evidence="4">MHC class I-like antigen recognition-like domain-containing protein</fullName>
    </recommendedName>
</protein>
<dbReference type="InterPro" id="IPR037055">
    <property type="entry name" value="MHC_I-like_Ag-recog_sf"/>
</dbReference>
<dbReference type="GO" id="GO:0009897">
    <property type="term" value="C:external side of plasma membrane"/>
    <property type="evidence" value="ECO:0007669"/>
    <property type="project" value="TreeGrafter"/>
</dbReference>
<dbReference type="GeneTree" id="ENSGT01120000271825"/>
<dbReference type="Ensembl" id="ENSOCUT00000054367.1">
    <property type="protein sequence ID" value="ENSOCUP00000032100.1"/>
    <property type="gene ID" value="ENSOCUG00000011502.3"/>
</dbReference>
<evidence type="ECO:0000313" key="3">
    <source>
        <dbReference type="Proteomes" id="UP000001811"/>
    </source>
</evidence>
<evidence type="ECO:0000313" key="2">
    <source>
        <dbReference type="Ensembl" id="ENSOCUP00000032100.1"/>
    </source>
</evidence>
<dbReference type="Gene3D" id="3.30.500.10">
    <property type="entry name" value="MHC class I-like antigen recognition-like"/>
    <property type="match status" value="1"/>
</dbReference>
<dbReference type="AlphaFoldDB" id="A0A5F9CEQ6"/>
<dbReference type="GO" id="GO:0002476">
    <property type="term" value="P:antigen processing and presentation of endogenous peptide antigen via MHC class Ib"/>
    <property type="evidence" value="ECO:0007669"/>
    <property type="project" value="TreeGrafter"/>
</dbReference>
<dbReference type="GO" id="GO:0006955">
    <property type="term" value="P:immune response"/>
    <property type="evidence" value="ECO:0007669"/>
    <property type="project" value="TreeGrafter"/>
</dbReference>
<dbReference type="Proteomes" id="UP000001811">
    <property type="component" value="Unplaced"/>
</dbReference>
<reference evidence="2 3" key="1">
    <citation type="journal article" date="2011" name="Nature">
        <title>A high-resolution map of human evolutionary constraint using 29 mammals.</title>
        <authorList>
            <person name="Lindblad-Toh K."/>
            <person name="Garber M."/>
            <person name="Zuk O."/>
            <person name="Lin M.F."/>
            <person name="Parker B.J."/>
            <person name="Washietl S."/>
            <person name="Kheradpour P."/>
            <person name="Ernst J."/>
            <person name="Jordan G."/>
            <person name="Mauceli E."/>
            <person name="Ward L.D."/>
            <person name="Lowe C.B."/>
            <person name="Holloway A.K."/>
            <person name="Clamp M."/>
            <person name="Gnerre S."/>
            <person name="Alfoldi J."/>
            <person name="Beal K."/>
            <person name="Chang J."/>
            <person name="Clawson H."/>
            <person name="Cuff J."/>
            <person name="Di Palma F."/>
            <person name="Fitzgerald S."/>
            <person name="Flicek P."/>
            <person name="Guttman M."/>
            <person name="Hubisz M.J."/>
            <person name="Jaffe D.B."/>
            <person name="Jungreis I."/>
            <person name="Kent W.J."/>
            <person name="Kostka D."/>
            <person name="Lara M."/>
            <person name="Martins A.L."/>
            <person name="Massingham T."/>
            <person name="Moltke I."/>
            <person name="Raney B.J."/>
            <person name="Rasmussen M.D."/>
            <person name="Robinson J."/>
            <person name="Stark A."/>
            <person name="Vilella A.J."/>
            <person name="Wen J."/>
            <person name="Xie X."/>
            <person name="Zody M.C."/>
            <person name="Baldwin J."/>
            <person name="Bloom T."/>
            <person name="Chin C.W."/>
            <person name="Heiman D."/>
            <person name="Nicol R."/>
            <person name="Nusbaum C."/>
            <person name="Young S."/>
            <person name="Wilkinson J."/>
            <person name="Worley K.C."/>
            <person name="Kovar C.L."/>
            <person name="Muzny D.M."/>
            <person name="Gibbs R.A."/>
            <person name="Cree A."/>
            <person name="Dihn H.H."/>
            <person name="Fowler G."/>
            <person name="Jhangiani S."/>
            <person name="Joshi V."/>
            <person name="Lee S."/>
            <person name="Lewis L.R."/>
            <person name="Nazareth L.V."/>
            <person name="Okwuonu G."/>
            <person name="Santibanez J."/>
            <person name="Warren W.C."/>
            <person name="Mardis E.R."/>
            <person name="Weinstock G.M."/>
            <person name="Wilson R.K."/>
            <person name="Delehaunty K."/>
            <person name="Dooling D."/>
            <person name="Fronik C."/>
            <person name="Fulton L."/>
            <person name="Fulton B."/>
            <person name="Graves T."/>
            <person name="Minx P."/>
            <person name="Sodergren E."/>
            <person name="Birney E."/>
            <person name="Margulies E.H."/>
            <person name="Herrero J."/>
            <person name="Green E.D."/>
            <person name="Haussler D."/>
            <person name="Siepel A."/>
            <person name="Goldman N."/>
            <person name="Pollard K.S."/>
            <person name="Pedersen J.S."/>
            <person name="Lander E.S."/>
            <person name="Kellis M."/>
        </authorList>
    </citation>
    <scope>NUCLEOTIDE SEQUENCE [LARGE SCALE GENOMIC DNA]</scope>
    <source>
        <strain evidence="3">Thorbecke</strain>
    </source>
</reference>
<dbReference type="InterPro" id="IPR011162">
    <property type="entry name" value="MHC_I/II-like_Ag-recog"/>
</dbReference>
<keyword evidence="1" id="KW-0325">Glycoprotein</keyword>
<dbReference type="InterPro" id="IPR050208">
    <property type="entry name" value="MHC_class-I_related"/>
</dbReference>
<dbReference type="PANTHER" id="PTHR16675">
    <property type="entry name" value="MHC CLASS I-RELATED"/>
    <property type="match status" value="1"/>
</dbReference>